<dbReference type="KEGG" id="gtr:GLOTRDRAFT_133151"/>
<feature type="region of interest" description="Disordered" evidence="1">
    <location>
        <begin position="48"/>
        <end position="97"/>
    </location>
</feature>
<protein>
    <submittedName>
        <fullName evidence="2">Uncharacterized protein</fullName>
    </submittedName>
</protein>
<gene>
    <name evidence="2" type="ORF">GLOTRDRAFT_133151</name>
</gene>
<dbReference type="GeneID" id="19302657"/>
<dbReference type="eggNOG" id="ENOG502SZAZ">
    <property type="taxonomic scope" value="Eukaryota"/>
</dbReference>
<dbReference type="Proteomes" id="UP000030669">
    <property type="component" value="Unassembled WGS sequence"/>
</dbReference>
<evidence type="ECO:0000313" key="2">
    <source>
        <dbReference type="EMBL" id="EPQ51275.1"/>
    </source>
</evidence>
<name>S7RAJ2_GLOTA</name>
<dbReference type="EMBL" id="KB469311">
    <property type="protein sequence ID" value="EPQ51275.1"/>
    <property type="molecule type" value="Genomic_DNA"/>
</dbReference>
<dbReference type="RefSeq" id="XP_007870265.1">
    <property type="nucleotide sequence ID" value="XM_007872074.1"/>
</dbReference>
<sequence length="350" mass="39028">MAIERCIVNLVKKYKYFERFEDGWPIRDMITTKLQNVKYSIDVAHKAEMGEDHDNSDSITAVEDVDDTTSRDDSEDEEMHTGGGSVGGRSEEQGPPKVDSFLAASAVRANRETKVEKAHKKGGFTDALYDAARLERLCLASRERIEAVLNAKERSFIWKCLEEEVRPVTCLASRDYPVVLGTEVLDSVNVITAADYFGEDGKNVLASTLADMFPADDMDPYLIAPFRARSFVTLFLMPELVIGILCIMHGISQEQAFDLKISGMGMRETRHKVKEELSSNQKSSTKTSDETARRLLVGGKRTQENDDGGSESVVRFEACSFMSNDLAGIRALCDYINDRTSGFLTLKVEE</sequence>
<dbReference type="HOGENOM" id="CLU_792390_0_0_1"/>
<evidence type="ECO:0000313" key="3">
    <source>
        <dbReference type="Proteomes" id="UP000030669"/>
    </source>
</evidence>
<proteinExistence type="predicted"/>
<organism evidence="2 3">
    <name type="scientific">Gloeophyllum trabeum (strain ATCC 11539 / FP-39264 / Madison 617)</name>
    <name type="common">Brown rot fungus</name>
    <dbReference type="NCBI Taxonomy" id="670483"/>
    <lineage>
        <taxon>Eukaryota</taxon>
        <taxon>Fungi</taxon>
        <taxon>Dikarya</taxon>
        <taxon>Basidiomycota</taxon>
        <taxon>Agaricomycotina</taxon>
        <taxon>Agaricomycetes</taxon>
        <taxon>Gloeophyllales</taxon>
        <taxon>Gloeophyllaceae</taxon>
        <taxon>Gloeophyllum</taxon>
    </lineage>
</organism>
<keyword evidence="3" id="KW-1185">Reference proteome</keyword>
<evidence type="ECO:0000256" key="1">
    <source>
        <dbReference type="SAM" id="MobiDB-lite"/>
    </source>
</evidence>
<dbReference type="OrthoDB" id="2686745at2759"/>
<reference evidence="2 3" key="1">
    <citation type="journal article" date="2012" name="Science">
        <title>The Paleozoic origin of enzymatic lignin decomposition reconstructed from 31 fungal genomes.</title>
        <authorList>
            <person name="Floudas D."/>
            <person name="Binder M."/>
            <person name="Riley R."/>
            <person name="Barry K."/>
            <person name="Blanchette R.A."/>
            <person name="Henrissat B."/>
            <person name="Martinez A.T."/>
            <person name="Otillar R."/>
            <person name="Spatafora J.W."/>
            <person name="Yadav J.S."/>
            <person name="Aerts A."/>
            <person name="Benoit I."/>
            <person name="Boyd A."/>
            <person name="Carlson A."/>
            <person name="Copeland A."/>
            <person name="Coutinho P.M."/>
            <person name="de Vries R.P."/>
            <person name="Ferreira P."/>
            <person name="Findley K."/>
            <person name="Foster B."/>
            <person name="Gaskell J."/>
            <person name="Glotzer D."/>
            <person name="Gorecki P."/>
            <person name="Heitman J."/>
            <person name="Hesse C."/>
            <person name="Hori C."/>
            <person name="Igarashi K."/>
            <person name="Jurgens J.A."/>
            <person name="Kallen N."/>
            <person name="Kersten P."/>
            <person name="Kohler A."/>
            <person name="Kuees U."/>
            <person name="Kumar T.K.A."/>
            <person name="Kuo A."/>
            <person name="LaButti K."/>
            <person name="Larrondo L.F."/>
            <person name="Lindquist E."/>
            <person name="Ling A."/>
            <person name="Lombard V."/>
            <person name="Lucas S."/>
            <person name="Lundell T."/>
            <person name="Martin R."/>
            <person name="McLaughlin D.J."/>
            <person name="Morgenstern I."/>
            <person name="Morin E."/>
            <person name="Murat C."/>
            <person name="Nagy L.G."/>
            <person name="Nolan M."/>
            <person name="Ohm R.A."/>
            <person name="Patyshakuliyeva A."/>
            <person name="Rokas A."/>
            <person name="Ruiz-Duenas F.J."/>
            <person name="Sabat G."/>
            <person name="Salamov A."/>
            <person name="Samejima M."/>
            <person name="Schmutz J."/>
            <person name="Slot J.C."/>
            <person name="St John F."/>
            <person name="Stenlid J."/>
            <person name="Sun H."/>
            <person name="Sun S."/>
            <person name="Syed K."/>
            <person name="Tsang A."/>
            <person name="Wiebenga A."/>
            <person name="Young D."/>
            <person name="Pisabarro A."/>
            <person name="Eastwood D.C."/>
            <person name="Martin F."/>
            <person name="Cullen D."/>
            <person name="Grigoriev I.V."/>
            <person name="Hibbett D.S."/>
        </authorList>
    </citation>
    <scope>NUCLEOTIDE SEQUENCE [LARGE SCALE GENOMIC DNA]</scope>
    <source>
        <strain evidence="2 3">ATCC 11539</strain>
    </source>
</reference>
<feature type="compositionally biased region" description="Acidic residues" evidence="1">
    <location>
        <begin position="63"/>
        <end position="78"/>
    </location>
</feature>
<dbReference type="AlphaFoldDB" id="S7RAJ2"/>
<accession>S7RAJ2</accession>
<feature type="region of interest" description="Disordered" evidence="1">
    <location>
        <begin position="274"/>
        <end position="309"/>
    </location>
</feature>